<accession>A0ACA9R0L6</accession>
<evidence type="ECO:0000313" key="2">
    <source>
        <dbReference type="Proteomes" id="UP000789366"/>
    </source>
</evidence>
<reference evidence="1" key="1">
    <citation type="submission" date="2021-06" db="EMBL/GenBank/DDBJ databases">
        <authorList>
            <person name="Kallberg Y."/>
            <person name="Tangrot J."/>
            <person name="Rosling A."/>
        </authorList>
    </citation>
    <scope>NUCLEOTIDE SEQUENCE</scope>
    <source>
        <strain evidence="1">28 12/20/2015</strain>
    </source>
</reference>
<evidence type="ECO:0000313" key="1">
    <source>
        <dbReference type="EMBL" id="CAG8772189.1"/>
    </source>
</evidence>
<feature type="non-terminal residue" evidence="1">
    <location>
        <position position="1"/>
    </location>
</feature>
<protein>
    <submittedName>
        <fullName evidence="1">18209_t:CDS:1</fullName>
    </submittedName>
</protein>
<proteinExistence type="predicted"/>
<organism evidence="1 2">
    <name type="scientific">Cetraspora pellucida</name>
    <dbReference type="NCBI Taxonomy" id="1433469"/>
    <lineage>
        <taxon>Eukaryota</taxon>
        <taxon>Fungi</taxon>
        <taxon>Fungi incertae sedis</taxon>
        <taxon>Mucoromycota</taxon>
        <taxon>Glomeromycotina</taxon>
        <taxon>Glomeromycetes</taxon>
        <taxon>Diversisporales</taxon>
        <taxon>Gigasporaceae</taxon>
        <taxon>Cetraspora</taxon>
    </lineage>
</organism>
<dbReference type="EMBL" id="CAJVPW010054759">
    <property type="protein sequence ID" value="CAG8772189.1"/>
    <property type="molecule type" value="Genomic_DNA"/>
</dbReference>
<gene>
    <name evidence="1" type="ORF">SPELUC_LOCUS15848</name>
</gene>
<comment type="caution">
    <text evidence="1">The sequence shown here is derived from an EMBL/GenBank/DDBJ whole genome shotgun (WGS) entry which is preliminary data.</text>
</comment>
<name>A0ACA9R0L6_9GLOM</name>
<dbReference type="Proteomes" id="UP000789366">
    <property type="component" value="Unassembled WGS sequence"/>
</dbReference>
<keyword evidence="2" id="KW-1185">Reference proteome</keyword>
<sequence length="156" mass="17951">VSPGATPKEITNAYRKLALIHHPDKGGSNEKFQEISEAYENLMKEVSKSKPRREFKFTPGADHFKEFEEFLREMERDLDNIEKDLNDIGEDLNNSPYSDWKEKFRKSSGDDFTAFLLKMNGEGKPFSTSGDGIAQLEAEIKYHEEYMLKTSCEENA</sequence>